<dbReference type="SUPFAM" id="SSF53633">
    <property type="entry name" value="Carbamate kinase-like"/>
    <property type="match status" value="1"/>
</dbReference>
<dbReference type="GO" id="GO:0009089">
    <property type="term" value="P:lysine biosynthetic process via diaminopimelate"/>
    <property type="evidence" value="ECO:0007669"/>
    <property type="project" value="UniProtKB-UniPathway"/>
</dbReference>
<dbReference type="CDD" id="cd04245">
    <property type="entry name" value="AAK_AKiii-YclM-BS"/>
    <property type="match status" value="1"/>
</dbReference>
<organism evidence="17">
    <name type="scientific">Lactobacillus delbrueckii subsp. lactis</name>
    <dbReference type="NCBI Taxonomy" id="29397"/>
    <lineage>
        <taxon>Bacteria</taxon>
        <taxon>Bacillati</taxon>
        <taxon>Bacillota</taxon>
        <taxon>Bacilli</taxon>
        <taxon>Lactobacillales</taxon>
        <taxon>Lactobacillaceae</taxon>
        <taxon>Lactobacillus</taxon>
    </lineage>
</organism>
<dbReference type="UniPathway" id="UPA00050">
    <property type="reaction ID" value="UER00461"/>
</dbReference>
<keyword evidence="10" id="KW-0220">Diaminopimelate biosynthesis</keyword>
<evidence type="ECO:0000256" key="3">
    <source>
        <dbReference type="ARBA" id="ARBA00004986"/>
    </source>
</evidence>
<comment type="function">
    <text evidence="1">Catalyzes the phosphorylation of the beta-carboxyl group of aspartic acid with ATP to yield 4-phospho-L-aspartate, which is involved in the branched biosynthetic pathway leading to the biosynthesis of amino acids threonine, isoleucine and methionine.</text>
</comment>
<evidence type="ECO:0000256" key="14">
    <source>
        <dbReference type="RuleBase" id="RU003448"/>
    </source>
</evidence>
<keyword evidence="8 14" id="KW-0418">Kinase</keyword>
<dbReference type="InterPro" id="IPR001048">
    <property type="entry name" value="Asp/Glu/Uridylate_kinase"/>
</dbReference>
<evidence type="ECO:0000256" key="9">
    <source>
        <dbReference type="ARBA" id="ARBA00022840"/>
    </source>
</evidence>
<dbReference type="InterPro" id="IPR018042">
    <property type="entry name" value="Aspartate_kinase_CS"/>
</dbReference>
<protein>
    <recommendedName>
        <fullName evidence="14">Aspartokinase</fullName>
        <ecNumber evidence="14">2.7.2.4</ecNumber>
    </recommendedName>
</protein>
<dbReference type="CDD" id="cd04916">
    <property type="entry name" value="ACT_AKiii-YclM-BS_2"/>
    <property type="match status" value="1"/>
</dbReference>
<evidence type="ECO:0000256" key="2">
    <source>
        <dbReference type="ARBA" id="ARBA00004766"/>
    </source>
</evidence>
<dbReference type="UniPathway" id="UPA00051">
    <property type="reaction ID" value="UER00462"/>
</dbReference>
<dbReference type="PROSITE" id="PS00324">
    <property type="entry name" value="ASPARTOKINASE"/>
    <property type="match status" value="1"/>
</dbReference>
<evidence type="ECO:0000256" key="4">
    <source>
        <dbReference type="ARBA" id="ARBA00005139"/>
    </source>
</evidence>
<dbReference type="UniPathway" id="UPA00034">
    <property type="reaction ID" value="UER00015"/>
</dbReference>
<dbReference type="FunFam" id="3.40.1160.10:FF:000027">
    <property type="entry name" value="Aspartokinase"/>
    <property type="match status" value="1"/>
</dbReference>
<dbReference type="GO" id="GO:0009088">
    <property type="term" value="P:threonine biosynthetic process"/>
    <property type="evidence" value="ECO:0007669"/>
    <property type="project" value="UniProtKB-UniPathway"/>
</dbReference>
<dbReference type="InterPro" id="IPR042199">
    <property type="entry name" value="AsparK_Bifunc_asparK/hSer_DH"/>
</dbReference>
<keyword evidence="15" id="KW-0028">Amino-acid biosynthesis</keyword>
<evidence type="ECO:0000256" key="12">
    <source>
        <dbReference type="ARBA" id="ARBA00047872"/>
    </source>
</evidence>
<dbReference type="AlphaFoldDB" id="A0A3G6JGJ7"/>
<dbReference type="InterPro" id="IPR001341">
    <property type="entry name" value="Asp_kinase"/>
</dbReference>
<dbReference type="InterPro" id="IPR054352">
    <property type="entry name" value="ACT_Aspartokinase"/>
</dbReference>
<dbReference type="Pfam" id="PF00696">
    <property type="entry name" value="AA_kinase"/>
    <property type="match status" value="1"/>
</dbReference>
<feature type="domain" description="ACT" evidence="16">
    <location>
        <begin position="391"/>
        <end position="459"/>
    </location>
</feature>
<dbReference type="PIRSF" id="PIRSF000726">
    <property type="entry name" value="Asp_kin"/>
    <property type="match status" value="1"/>
</dbReference>
<evidence type="ECO:0000256" key="5">
    <source>
        <dbReference type="ARBA" id="ARBA00010122"/>
    </source>
</evidence>
<dbReference type="InterPro" id="IPR045865">
    <property type="entry name" value="ACT-like_dom_sf"/>
</dbReference>
<dbReference type="EMBL" id="CP031023">
    <property type="protein sequence ID" value="AZA16088.1"/>
    <property type="molecule type" value="Genomic_DNA"/>
</dbReference>
<dbReference type="SUPFAM" id="SSF55021">
    <property type="entry name" value="ACT-like"/>
    <property type="match status" value="2"/>
</dbReference>
<comment type="pathway">
    <text evidence="3 15">Amino-acid biosynthesis; L-methionine biosynthesis via de novo pathway; L-homoserine from L-aspartate: step 1/3.</text>
</comment>
<dbReference type="Pfam" id="PF22468">
    <property type="entry name" value="ACT_9"/>
    <property type="match status" value="1"/>
</dbReference>
<name>A0A3G6JGJ7_LACDL</name>
<evidence type="ECO:0000256" key="7">
    <source>
        <dbReference type="ARBA" id="ARBA00022741"/>
    </source>
</evidence>
<dbReference type="Gene3D" id="1.20.120.1320">
    <property type="entry name" value="Aspartokinase, catalytic domain"/>
    <property type="match status" value="1"/>
</dbReference>
<dbReference type="InterPro" id="IPR005260">
    <property type="entry name" value="Asp_kin_monofn"/>
</dbReference>
<dbReference type="EC" id="2.7.2.4" evidence="14"/>
<comment type="similarity">
    <text evidence="5 14">Belongs to the aspartokinase family.</text>
</comment>
<dbReference type="CDD" id="cd04911">
    <property type="entry name" value="ACT_AKiii-YclM-BS_1"/>
    <property type="match status" value="1"/>
</dbReference>
<evidence type="ECO:0000256" key="1">
    <source>
        <dbReference type="ARBA" id="ARBA00003121"/>
    </source>
</evidence>
<dbReference type="InterPro" id="IPR002912">
    <property type="entry name" value="ACT_dom"/>
</dbReference>
<evidence type="ECO:0000256" key="15">
    <source>
        <dbReference type="RuleBase" id="RU004249"/>
    </source>
</evidence>
<evidence type="ECO:0000259" key="16">
    <source>
        <dbReference type="PROSITE" id="PS51671"/>
    </source>
</evidence>
<keyword evidence="7 13" id="KW-0547">Nucleotide-binding</keyword>
<evidence type="ECO:0000256" key="8">
    <source>
        <dbReference type="ARBA" id="ARBA00022777"/>
    </source>
</evidence>
<dbReference type="GO" id="GO:0004072">
    <property type="term" value="F:aspartate kinase activity"/>
    <property type="evidence" value="ECO:0007669"/>
    <property type="project" value="UniProtKB-EC"/>
</dbReference>
<dbReference type="Gene3D" id="3.30.2130.10">
    <property type="entry name" value="VC0802-like"/>
    <property type="match status" value="1"/>
</dbReference>
<sequence length="459" mass="51374">MKVVKFGGSSLASGPAVENALKIITAEAERQVVVTSAPGKRFDDDIKVTDLLIKYAHEINHGRNGLEVADRIFQRYVEIGEYFNLPLEEILPLKEILLNLPKEHYPNKNYLQATFKAHGERLNAKLIAKILQSQGVKARYVDPKDAGIIVTGSPNNASVNPESYQLLENFAYDADEKLIFPGFYGYTLAGHIATFSRGGSDITGAILARGFHADLYENFTDVDAIFSANPKVVDQPQPIHTMTYREMRELSYAGFSVFHDEALIPAIQGQIPINVKNTQHPEKRGTMIVPEKGFKPETVITGIASGKHFGALYLHKYLLNKEVGFTLRILQILNKYKLSYEHMPTGIDDLTLIFDRDTLNDELIDQICNEIQNEVSPDHLEWISNYAIIMLVGEGMRDRIGVIRDIATPVAREGISLRMVNQGASEISIMLGTAAKDADRAVAAIYDYFFKQESTRRIR</sequence>
<keyword evidence="11" id="KW-0457">Lysine biosynthesis</keyword>
<dbReference type="Gene3D" id="3.40.1160.10">
    <property type="entry name" value="Acetylglutamate kinase-like"/>
    <property type="match status" value="1"/>
</dbReference>
<keyword evidence="9 13" id="KW-0067">ATP-binding</keyword>
<evidence type="ECO:0000256" key="6">
    <source>
        <dbReference type="ARBA" id="ARBA00022679"/>
    </source>
</evidence>
<dbReference type="NCBIfam" id="TIGR00657">
    <property type="entry name" value="asp_kinases"/>
    <property type="match status" value="1"/>
</dbReference>
<reference evidence="17" key="1">
    <citation type="submission" date="2018-07" db="EMBL/GenBank/DDBJ databases">
        <authorList>
            <person name="Somerville V."/>
        </authorList>
    </citation>
    <scope>NUCLEOTIDE SEQUENCE</scope>
    <source>
        <strain evidence="17">NWC_2_2</strain>
    </source>
</reference>
<dbReference type="GO" id="GO:0009090">
    <property type="term" value="P:homoserine biosynthetic process"/>
    <property type="evidence" value="ECO:0007669"/>
    <property type="project" value="TreeGrafter"/>
</dbReference>
<accession>A0A3G6JGJ7</accession>
<dbReference type="PANTHER" id="PTHR21499:SF67">
    <property type="entry name" value="ASPARTOKINASE 3"/>
    <property type="match status" value="1"/>
</dbReference>
<proteinExistence type="inferred from homology"/>
<comment type="pathway">
    <text evidence="2 15">Amino-acid biosynthesis; L-lysine biosynthesis via DAP pathway; (S)-tetrahydrodipicolinate from L-aspartate: step 1/4.</text>
</comment>
<evidence type="ECO:0000313" key="17">
    <source>
        <dbReference type="EMBL" id="AZA16088.1"/>
    </source>
</evidence>
<dbReference type="GO" id="GO:0019877">
    <property type="term" value="P:diaminopimelate biosynthetic process"/>
    <property type="evidence" value="ECO:0007669"/>
    <property type="project" value="UniProtKB-KW"/>
</dbReference>
<dbReference type="PROSITE" id="PS51671">
    <property type="entry name" value="ACT"/>
    <property type="match status" value="1"/>
</dbReference>
<dbReference type="NCBIfam" id="NF006540">
    <property type="entry name" value="PRK09034.1"/>
    <property type="match status" value="1"/>
</dbReference>
<comment type="catalytic activity">
    <reaction evidence="12 14">
        <text>L-aspartate + ATP = 4-phospho-L-aspartate + ADP</text>
        <dbReference type="Rhea" id="RHEA:23776"/>
        <dbReference type="ChEBI" id="CHEBI:29991"/>
        <dbReference type="ChEBI" id="CHEBI:30616"/>
        <dbReference type="ChEBI" id="CHEBI:57535"/>
        <dbReference type="ChEBI" id="CHEBI:456216"/>
        <dbReference type="EC" id="2.7.2.4"/>
    </reaction>
</comment>
<dbReference type="InterPro" id="IPR036393">
    <property type="entry name" value="AceGlu_kinase-like_sf"/>
</dbReference>
<feature type="binding site" evidence="13">
    <location>
        <begin position="220"/>
        <end position="221"/>
    </location>
    <ligand>
        <name>ATP</name>
        <dbReference type="ChEBI" id="CHEBI:30616"/>
    </ligand>
</feature>
<evidence type="ECO:0000256" key="11">
    <source>
        <dbReference type="ARBA" id="ARBA00023154"/>
    </source>
</evidence>
<comment type="pathway">
    <text evidence="4 15">Amino-acid biosynthesis; L-threonine biosynthesis; L-threonine from L-aspartate: step 1/5.</text>
</comment>
<dbReference type="GO" id="GO:0005524">
    <property type="term" value="F:ATP binding"/>
    <property type="evidence" value="ECO:0007669"/>
    <property type="project" value="UniProtKB-KW"/>
</dbReference>
<evidence type="ECO:0000256" key="13">
    <source>
        <dbReference type="PIRSR" id="PIRSR000726-1"/>
    </source>
</evidence>
<gene>
    <name evidence="17" type="ORF">DQL93_05740</name>
</gene>
<keyword evidence="6 14" id="KW-0808">Transferase</keyword>
<dbReference type="InterPro" id="IPR035804">
    <property type="entry name" value="AKIII_YclM_N"/>
</dbReference>
<evidence type="ECO:0000256" key="10">
    <source>
        <dbReference type="ARBA" id="ARBA00022915"/>
    </source>
</evidence>
<dbReference type="PANTHER" id="PTHR21499">
    <property type="entry name" value="ASPARTATE KINASE"/>
    <property type="match status" value="1"/>
</dbReference>
<dbReference type="GO" id="GO:0005829">
    <property type="term" value="C:cytosol"/>
    <property type="evidence" value="ECO:0007669"/>
    <property type="project" value="TreeGrafter"/>
</dbReference>